<sequence length="181" mass="19573">MTARSERENDRPTRSSVTAVKCTCGYLQRAADEPGTPIVFDATTNEYLFVYPQQEGPGLADLVIYHCPFCGGAAPASKRQLLFHVVPSAEVSRLKELMRPIRSIRQAFERLGAPESDDPAGFTVTSDEAGGVAGSVVPSRKLTYRSLSTVADVNVIERLDGSIGFSFSGKFLRPDEADASL</sequence>
<reference evidence="1 2" key="1">
    <citation type="submission" date="2019-02" db="EMBL/GenBank/DDBJ databases">
        <title>Deep-cultivation of Planctomycetes and their phenomic and genomic characterization uncovers novel biology.</title>
        <authorList>
            <person name="Wiegand S."/>
            <person name="Jogler M."/>
            <person name="Boedeker C."/>
            <person name="Pinto D."/>
            <person name="Vollmers J."/>
            <person name="Rivas-Marin E."/>
            <person name="Kohn T."/>
            <person name="Peeters S.H."/>
            <person name="Heuer A."/>
            <person name="Rast P."/>
            <person name="Oberbeckmann S."/>
            <person name="Bunk B."/>
            <person name="Jeske O."/>
            <person name="Meyerdierks A."/>
            <person name="Storesund J.E."/>
            <person name="Kallscheuer N."/>
            <person name="Luecker S."/>
            <person name="Lage O.M."/>
            <person name="Pohl T."/>
            <person name="Merkel B.J."/>
            <person name="Hornburger P."/>
            <person name="Mueller R.-W."/>
            <person name="Bruemmer F."/>
            <person name="Labrenz M."/>
            <person name="Spormann A.M."/>
            <person name="Op den Camp H."/>
            <person name="Overmann J."/>
            <person name="Amann R."/>
            <person name="Jetten M.S.M."/>
            <person name="Mascher T."/>
            <person name="Medema M.H."/>
            <person name="Devos D.P."/>
            <person name="Kaster A.-K."/>
            <person name="Ovreas L."/>
            <person name="Rohde M."/>
            <person name="Galperin M.Y."/>
            <person name="Jogler C."/>
        </authorList>
    </citation>
    <scope>NUCLEOTIDE SEQUENCE [LARGE SCALE GENOMIC DNA]</scope>
    <source>
        <strain evidence="1 2">Pla175</strain>
    </source>
</reference>
<dbReference type="KEGG" id="pnd:Pla175_39760"/>
<dbReference type="AlphaFoldDB" id="A0A518DGH5"/>
<organism evidence="1 2">
    <name type="scientific">Pirellulimonas nuda</name>
    <dbReference type="NCBI Taxonomy" id="2528009"/>
    <lineage>
        <taxon>Bacteria</taxon>
        <taxon>Pseudomonadati</taxon>
        <taxon>Planctomycetota</taxon>
        <taxon>Planctomycetia</taxon>
        <taxon>Pirellulales</taxon>
        <taxon>Lacipirellulaceae</taxon>
        <taxon>Pirellulimonas</taxon>
    </lineage>
</organism>
<dbReference type="EMBL" id="CP036291">
    <property type="protein sequence ID" value="QDU90569.1"/>
    <property type="molecule type" value="Genomic_DNA"/>
</dbReference>
<accession>A0A518DGH5</accession>
<dbReference type="Proteomes" id="UP000317429">
    <property type="component" value="Chromosome"/>
</dbReference>
<protein>
    <submittedName>
        <fullName evidence="1">Uncharacterized protein</fullName>
    </submittedName>
</protein>
<keyword evidence="2" id="KW-1185">Reference proteome</keyword>
<evidence type="ECO:0000313" key="2">
    <source>
        <dbReference type="Proteomes" id="UP000317429"/>
    </source>
</evidence>
<gene>
    <name evidence="1" type="ORF">Pla175_39760</name>
</gene>
<proteinExistence type="predicted"/>
<name>A0A518DGH5_9BACT</name>
<evidence type="ECO:0000313" key="1">
    <source>
        <dbReference type="EMBL" id="QDU90569.1"/>
    </source>
</evidence>